<name>A0A6A1VN02_9ROSI</name>
<comment type="catalytic activity">
    <reaction evidence="12">
        <text>L-threonyl-[protein] + ATP = O-phospho-L-threonyl-[protein] + ADP + H(+)</text>
        <dbReference type="Rhea" id="RHEA:46608"/>
        <dbReference type="Rhea" id="RHEA-COMP:11060"/>
        <dbReference type="Rhea" id="RHEA-COMP:11605"/>
        <dbReference type="ChEBI" id="CHEBI:15378"/>
        <dbReference type="ChEBI" id="CHEBI:30013"/>
        <dbReference type="ChEBI" id="CHEBI:30616"/>
        <dbReference type="ChEBI" id="CHEBI:61977"/>
        <dbReference type="ChEBI" id="CHEBI:456216"/>
        <dbReference type="EC" id="2.7.11.1"/>
    </reaction>
</comment>
<keyword evidence="5" id="KW-0808">Transferase</keyword>
<dbReference type="InterPro" id="IPR011009">
    <property type="entry name" value="Kinase-like_dom_sf"/>
</dbReference>
<keyword evidence="8 17" id="KW-0418">Kinase</keyword>
<comment type="subcellular location">
    <subcellularLocation>
        <location evidence="1">Cell membrane</location>
        <topology evidence="1">Single-pass membrane protein</topology>
    </subcellularLocation>
</comment>
<feature type="compositionally biased region" description="Polar residues" evidence="14">
    <location>
        <begin position="39"/>
        <end position="49"/>
    </location>
</feature>
<evidence type="ECO:0000313" key="17">
    <source>
        <dbReference type="EMBL" id="KAB1214035.1"/>
    </source>
</evidence>
<dbReference type="InterPro" id="IPR001245">
    <property type="entry name" value="Ser-Thr/Tyr_kinase_cat_dom"/>
</dbReference>
<evidence type="ECO:0000256" key="2">
    <source>
        <dbReference type="ARBA" id="ARBA00012513"/>
    </source>
</evidence>
<dbReference type="Gene3D" id="1.10.510.10">
    <property type="entry name" value="Transferase(Phosphotransferase) domain 1"/>
    <property type="match status" value="1"/>
</dbReference>
<evidence type="ECO:0000256" key="6">
    <source>
        <dbReference type="ARBA" id="ARBA00022692"/>
    </source>
</evidence>
<keyword evidence="6 15" id="KW-0812">Transmembrane</keyword>
<keyword evidence="3" id="KW-1003">Cell membrane</keyword>
<accession>A0A6A1VN02</accession>
<evidence type="ECO:0000256" key="8">
    <source>
        <dbReference type="ARBA" id="ARBA00022777"/>
    </source>
</evidence>
<evidence type="ECO:0000256" key="5">
    <source>
        <dbReference type="ARBA" id="ARBA00022679"/>
    </source>
</evidence>
<keyword evidence="9" id="KW-0067">ATP-binding</keyword>
<comment type="catalytic activity">
    <reaction evidence="13">
        <text>L-seryl-[protein] + ATP = O-phospho-L-seryl-[protein] + ADP + H(+)</text>
        <dbReference type="Rhea" id="RHEA:17989"/>
        <dbReference type="Rhea" id="RHEA-COMP:9863"/>
        <dbReference type="Rhea" id="RHEA-COMP:11604"/>
        <dbReference type="ChEBI" id="CHEBI:15378"/>
        <dbReference type="ChEBI" id="CHEBI:29999"/>
        <dbReference type="ChEBI" id="CHEBI:30616"/>
        <dbReference type="ChEBI" id="CHEBI:83421"/>
        <dbReference type="ChEBI" id="CHEBI:456216"/>
        <dbReference type="EC" id="2.7.11.1"/>
    </reaction>
</comment>
<evidence type="ECO:0000256" key="14">
    <source>
        <dbReference type="SAM" id="MobiDB-lite"/>
    </source>
</evidence>
<dbReference type="EMBL" id="RXIC02000023">
    <property type="protein sequence ID" value="KAB1214035.1"/>
    <property type="molecule type" value="Genomic_DNA"/>
</dbReference>
<gene>
    <name evidence="17" type="ORF">CJ030_MR5G017298</name>
</gene>
<comment type="caution">
    <text evidence="17">The sequence shown here is derived from an EMBL/GenBank/DDBJ whole genome shotgun (WGS) entry which is preliminary data.</text>
</comment>
<dbReference type="GO" id="GO:0004674">
    <property type="term" value="F:protein serine/threonine kinase activity"/>
    <property type="evidence" value="ECO:0007669"/>
    <property type="project" value="UniProtKB-KW"/>
</dbReference>
<evidence type="ECO:0000259" key="16">
    <source>
        <dbReference type="PROSITE" id="PS50011"/>
    </source>
</evidence>
<keyword evidence="17" id="KW-0675">Receptor</keyword>
<evidence type="ECO:0000256" key="7">
    <source>
        <dbReference type="ARBA" id="ARBA00022741"/>
    </source>
</evidence>
<evidence type="ECO:0000256" key="1">
    <source>
        <dbReference type="ARBA" id="ARBA00004162"/>
    </source>
</evidence>
<evidence type="ECO:0000256" key="11">
    <source>
        <dbReference type="ARBA" id="ARBA00023136"/>
    </source>
</evidence>
<dbReference type="InterPro" id="IPR000719">
    <property type="entry name" value="Prot_kinase_dom"/>
</dbReference>
<dbReference type="Pfam" id="PF07714">
    <property type="entry name" value="PK_Tyr_Ser-Thr"/>
    <property type="match status" value="1"/>
</dbReference>
<evidence type="ECO:0000256" key="3">
    <source>
        <dbReference type="ARBA" id="ARBA00022475"/>
    </source>
</evidence>
<evidence type="ECO:0000256" key="15">
    <source>
        <dbReference type="SAM" id="Phobius"/>
    </source>
</evidence>
<dbReference type="OrthoDB" id="4062651at2759"/>
<feature type="transmembrane region" description="Helical" evidence="15">
    <location>
        <begin position="6"/>
        <end position="29"/>
    </location>
</feature>
<dbReference type="SUPFAM" id="SSF56112">
    <property type="entry name" value="Protein kinase-like (PK-like)"/>
    <property type="match status" value="1"/>
</dbReference>
<dbReference type="InterPro" id="IPR047117">
    <property type="entry name" value="PERK1-13-like"/>
</dbReference>
<evidence type="ECO:0000256" key="4">
    <source>
        <dbReference type="ARBA" id="ARBA00022527"/>
    </source>
</evidence>
<dbReference type="Gene3D" id="3.30.200.20">
    <property type="entry name" value="Phosphorylase Kinase, domain 1"/>
    <property type="match status" value="1"/>
</dbReference>
<keyword evidence="18" id="KW-1185">Reference proteome</keyword>
<protein>
    <recommendedName>
        <fullName evidence="2">non-specific serine/threonine protein kinase</fullName>
        <ecNumber evidence="2">2.7.11.1</ecNumber>
    </recommendedName>
</protein>
<keyword evidence="7" id="KW-0547">Nucleotide-binding</keyword>
<organism evidence="17 18">
    <name type="scientific">Morella rubra</name>
    <name type="common">Chinese bayberry</name>
    <dbReference type="NCBI Taxonomy" id="262757"/>
    <lineage>
        <taxon>Eukaryota</taxon>
        <taxon>Viridiplantae</taxon>
        <taxon>Streptophyta</taxon>
        <taxon>Embryophyta</taxon>
        <taxon>Tracheophyta</taxon>
        <taxon>Spermatophyta</taxon>
        <taxon>Magnoliopsida</taxon>
        <taxon>eudicotyledons</taxon>
        <taxon>Gunneridae</taxon>
        <taxon>Pentapetalae</taxon>
        <taxon>rosids</taxon>
        <taxon>fabids</taxon>
        <taxon>Fagales</taxon>
        <taxon>Myricaceae</taxon>
        <taxon>Morella</taxon>
    </lineage>
</organism>
<dbReference type="PANTHER" id="PTHR47982">
    <property type="entry name" value="PROLINE-RICH RECEPTOR-LIKE PROTEIN KINASE PERK4"/>
    <property type="match status" value="1"/>
</dbReference>
<evidence type="ECO:0000256" key="13">
    <source>
        <dbReference type="ARBA" id="ARBA00048679"/>
    </source>
</evidence>
<keyword evidence="10 15" id="KW-1133">Transmembrane helix</keyword>
<dbReference type="EC" id="2.7.11.1" evidence="2"/>
<dbReference type="GO" id="GO:0005524">
    <property type="term" value="F:ATP binding"/>
    <property type="evidence" value="ECO:0007669"/>
    <property type="project" value="UniProtKB-KW"/>
</dbReference>
<dbReference type="GO" id="GO:0005886">
    <property type="term" value="C:plasma membrane"/>
    <property type="evidence" value="ECO:0007669"/>
    <property type="project" value="UniProtKB-SubCell"/>
</dbReference>
<reference evidence="17 18" key="1">
    <citation type="journal article" date="2019" name="Plant Biotechnol. J.">
        <title>The red bayberry genome and genetic basis of sex determination.</title>
        <authorList>
            <person name="Jia H.M."/>
            <person name="Jia H.J."/>
            <person name="Cai Q.L."/>
            <person name="Wang Y."/>
            <person name="Zhao H.B."/>
            <person name="Yang W.F."/>
            <person name="Wang G.Y."/>
            <person name="Li Y.H."/>
            <person name="Zhan D.L."/>
            <person name="Shen Y.T."/>
            <person name="Niu Q.F."/>
            <person name="Chang L."/>
            <person name="Qiu J."/>
            <person name="Zhao L."/>
            <person name="Xie H.B."/>
            <person name="Fu W.Y."/>
            <person name="Jin J."/>
            <person name="Li X.W."/>
            <person name="Jiao Y."/>
            <person name="Zhou C.C."/>
            <person name="Tu T."/>
            <person name="Chai C.Y."/>
            <person name="Gao J.L."/>
            <person name="Fan L.J."/>
            <person name="van de Weg E."/>
            <person name="Wang J.Y."/>
            <person name="Gao Z.S."/>
        </authorList>
    </citation>
    <scope>NUCLEOTIDE SEQUENCE [LARGE SCALE GENOMIC DNA]</scope>
    <source>
        <tissue evidence="17">Leaves</tissue>
    </source>
</reference>
<evidence type="ECO:0000313" key="18">
    <source>
        <dbReference type="Proteomes" id="UP000516437"/>
    </source>
</evidence>
<feature type="region of interest" description="Disordered" evidence="14">
    <location>
        <begin position="37"/>
        <end position="66"/>
    </location>
</feature>
<feature type="domain" description="Protein kinase" evidence="16">
    <location>
        <begin position="88"/>
        <end position="356"/>
    </location>
</feature>
<dbReference type="AlphaFoldDB" id="A0A6A1VN02"/>
<dbReference type="PANTHER" id="PTHR47982:SF54">
    <property type="entry name" value="PROTEIN KINASE SUPERFAMILY PROTEIN"/>
    <property type="match status" value="1"/>
</dbReference>
<evidence type="ECO:0000256" key="12">
    <source>
        <dbReference type="ARBA" id="ARBA00047899"/>
    </source>
</evidence>
<keyword evidence="4" id="KW-0723">Serine/threonine-protein kinase</keyword>
<evidence type="ECO:0000256" key="9">
    <source>
        <dbReference type="ARBA" id="ARBA00022840"/>
    </source>
</evidence>
<dbReference type="FunFam" id="1.10.510.10:FF:000430">
    <property type="entry name" value="Protein kinase superfamily protein"/>
    <property type="match status" value="1"/>
</dbReference>
<proteinExistence type="predicted"/>
<dbReference type="PROSITE" id="PS50011">
    <property type="entry name" value="PROTEIN_KINASE_DOM"/>
    <property type="match status" value="1"/>
</dbReference>
<sequence length="450" mass="49305">MSKSNAAIVGGAAGVLAIFLAIVIVLVWFSKSQCKKFSNKNSETGSSDPSAIVEGNRGGGPSSVAAPFGPEGTKQFTMIELEQATKQFSDRNLIGYGSFGPVYKGLLRDGTVVAIKRRPGPPQRELVVEVSYFSEIRHRNLVTLLGYCQESGSQMLVFEYLPNGSMCNHLYDTGIDSSTKLEFKQRLSIAMGAAKGLCYLHGLRPPLVHKNFKTANVLVDESFIAKVSDAGISKLLEKIQEGGPSQMSSAHIFRDPEVGVSGTVSEISDVYSFGVFLLELVTGHEALRIDSLGSNESFFKWVESRLSLNDFVDCRLVGSFTTEGMKDLIRLTLQCMIFPGKRRPKMDMVVLELERIQEKEMAMTTVMGEAHELYFLKVLQAAVSGIVSVSFSSCQWNNATICSKTQKKCCGDEPKLFTKGLSKIWQGIPTYFTNKIPCPTPVQLIHTDSG</sequence>
<dbReference type="Proteomes" id="UP000516437">
    <property type="component" value="Chromosome 5"/>
</dbReference>
<keyword evidence="11 15" id="KW-0472">Membrane</keyword>
<evidence type="ECO:0000256" key="10">
    <source>
        <dbReference type="ARBA" id="ARBA00022989"/>
    </source>
</evidence>